<gene>
    <name evidence="8" type="primary">purA</name>
    <name evidence="11" type="ORF">RM706_08055</name>
</gene>
<feature type="binding site" evidence="8">
    <location>
        <position position="142"/>
    </location>
    <ligand>
        <name>IMP</name>
        <dbReference type="ChEBI" id="CHEBI:58053"/>
        <note>ligand shared between dimeric partners</note>
    </ligand>
</feature>
<protein>
    <recommendedName>
        <fullName evidence="8 10">Adenylosuccinate synthetase</fullName>
        <shortName evidence="8">AMPSase</shortName>
        <shortName evidence="8">AdSS</shortName>
        <ecNumber evidence="8 10">6.3.4.4</ecNumber>
    </recommendedName>
    <alternativeName>
        <fullName evidence="8">IMP--aspartate ligase</fullName>
    </alternativeName>
</protein>
<keyword evidence="6 8" id="KW-0460">Magnesium</keyword>
<feature type="binding site" evidence="8">
    <location>
        <position position="39"/>
    </location>
    <ligand>
        <name>Mg(2+)</name>
        <dbReference type="ChEBI" id="CHEBI:18420"/>
    </ligand>
</feature>
<feature type="binding site" description="in other chain" evidence="8">
    <location>
        <position position="223"/>
    </location>
    <ligand>
        <name>IMP</name>
        <dbReference type="ChEBI" id="CHEBI:58053"/>
        <note>ligand shared between dimeric partners</note>
    </ligand>
</feature>
<feature type="binding site" evidence="8">
    <location>
        <begin position="39"/>
        <end position="41"/>
    </location>
    <ligand>
        <name>GTP</name>
        <dbReference type="ChEBI" id="CHEBI:37565"/>
    </ligand>
</feature>
<feature type="active site" description="Proton donor" evidence="8">
    <location>
        <position position="40"/>
    </location>
</feature>
<comment type="pathway">
    <text evidence="8 10">Purine metabolism; AMP biosynthesis via de novo pathway; AMP from IMP: step 1/2.</text>
</comment>
<dbReference type="InterPro" id="IPR042109">
    <property type="entry name" value="Adenylosuccinate_synth_dom1"/>
</dbReference>
<dbReference type="InterPro" id="IPR001114">
    <property type="entry name" value="Adenylosuccinate_synthetase"/>
</dbReference>
<evidence type="ECO:0000256" key="1">
    <source>
        <dbReference type="ARBA" id="ARBA00011738"/>
    </source>
</evidence>
<accession>A0ABU3AAQ7</accession>
<comment type="cofactor">
    <cofactor evidence="8">
        <name>Mg(2+)</name>
        <dbReference type="ChEBI" id="CHEBI:18420"/>
    </cofactor>
    <text evidence="8">Binds 1 Mg(2+) ion per subunit.</text>
</comment>
<reference evidence="11 12" key="1">
    <citation type="submission" date="2023-09" db="EMBL/GenBank/DDBJ databases">
        <authorList>
            <person name="Rey-Velasco X."/>
        </authorList>
    </citation>
    <scope>NUCLEOTIDE SEQUENCE [LARGE SCALE GENOMIC DNA]</scope>
    <source>
        <strain evidence="11 12">F388</strain>
    </source>
</reference>
<dbReference type="Proteomes" id="UP001255246">
    <property type="component" value="Unassembled WGS sequence"/>
</dbReference>
<dbReference type="InterPro" id="IPR042110">
    <property type="entry name" value="Adenylosuccinate_synth_dom2"/>
</dbReference>
<evidence type="ECO:0000313" key="11">
    <source>
        <dbReference type="EMBL" id="MDT0606978.1"/>
    </source>
</evidence>
<comment type="subcellular location">
    <subcellularLocation>
        <location evidence="8">Cytoplasm</location>
    </subcellularLocation>
</comment>
<keyword evidence="2 8" id="KW-0436">Ligase</keyword>
<feature type="active site" description="Proton acceptor" evidence="8">
    <location>
        <position position="12"/>
    </location>
</feature>
<feature type="binding site" evidence="8">
    <location>
        <begin position="11"/>
        <end position="17"/>
    </location>
    <ligand>
        <name>GTP</name>
        <dbReference type="ChEBI" id="CHEBI:37565"/>
    </ligand>
</feature>
<dbReference type="Pfam" id="PF00709">
    <property type="entry name" value="Adenylsucc_synt"/>
    <property type="match status" value="1"/>
</dbReference>
<feature type="binding site" description="in other chain" evidence="8">
    <location>
        <position position="238"/>
    </location>
    <ligand>
        <name>IMP</name>
        <dbReference type="ChEBI" id="CHEBI:58053"/>
        <note>ligand shared between dimeric partners</note>
    </ligand>
</feature>
<evidence type="ECO:0000256" key="4">
    <source>
        <dbReference type="ARBA" id="ARBA00022741"/>
    </source>
</evidence>
<dbReference type="Gene3D" id="1.10.300.10">
    <property type="entry name" value="Adenylosuccinate Synthetase, subunit A, domain 2"/>
    <property type="match status" value="1"/>
</dbReference>
<keyword evidence="7 8" id="KW-0342">GTP-binding</keyword>
<dbReference type="PROSITE" id="PS01266">
    <property type="entry name" value="ADENYLOSUCCIN_SYN_1"/>
    <property type="match status" value="1"/>
</dbReference>
<feature type="binding site" evidence="8">
    <location>
        <position position="304"/>
    </location>
    <ligand>
        <name>GTP</name>
        <dbReference type="ChEBI" id="CHEBI:37565"/>
    </ligand>
</feature>
<sequence length="422" mass="46947">MVDLLLGLQWGDEGKGKIVDVLTKDYDIIARFQGGPNAGHTLEFDGIKHVLHTIPSGIFHKNALNVVGNGVVIDPVIFKKELDNLKKFNIDIVSKLFISRKAHLILPTHRLLDAASEAAKGKAKIGSTLKGIGPTYMDKTGRNGMRVGDLEFENWKEKYRALANKHEAMIDFYDVDIQYDLKELEAEFLEGVKELKKLKFIDSEEFMFSAMYNGKKILAEGAQGSLLDIDFGTYPFVTSSNTTAAGACTGLGVSPNKIGRVLGIFKAYTTRVGSGPFPTELFDKDGQTMGRVGNEFGATTGRPRRCGWLDLVALKYAVQINGVTELMMMKGDVLSGFKKLKVCTAYQYKGEEINHLPYNIESENVTPIYKEMKGWDKDLTQLTSESEFPDALNNYIDFLEKELNVPIKIVSVGPDRTQTIHR</sequence>
<dbReference type="PANTHER" id="PTHR11846:SF0">
    <property type="entry name" value="ADENYLOSUCCINATE SYNTHETASE"/>
    <property type="match status" value="1"/>
</dbReference>
<organism evidence="11 12">
    <name type="scientific">Croceitalea rosinachiae</name>
    <dbReference type="NCBI Taxonomy" id="3075596"/>
    <lineage>
        <taxon>Bacteria</taxon>
        <taxon>Pseudomonadati</taxon>
        <taxon>Bacteroidota</taxon>
        <taxon>Flavobacteriia</taxon>
        <taxon>Flavobacteriales</taxon>
        <taxon>Flavobacteriaceae</taxon>
        <taxon>Croceitalea</taxon>
    </lineage>
</organism>
<dbReference type="CDD" id="cd03108">
    <property type="entry name" value="AdSS"/>
    <property type="match status" value="1"/>
</dbReference>
<keyword evidence="5 8" id="KW-0658">Purine biosynthesis</keyword>
<evidence type="ECO:0000256" key="9">
    <source>
        <dbReference type="PROSITE-ProRule" id="PRU10134"/>
    </source>
</evidence>
<feature type="active site" evidence="9">
    <location>
        <position position="139"/>
    </location>
</feature>
<dbReference type="SMART" id="SM00788">
    <property type="entry name" value="Adenylsucc_synt"/>
    <property type="match status" value="1"/>
</dbReference>
<evidence type="ECO:0000256" key="5">
    <source>
        <dbReference type="ARBA" id="ARBA00022755"/>
    </source>
</evidence>
<dbReference type="RefSeq" id="WP_311350542.1">
    <property type="nucleotide sequence ID" value="NZ_JAVRHR010000002.1"/>
</dbReference>
<dbReference type="EC" id="6.3.4.4" evidence="8 10"/>
<evidence type="ECO:0000256" key="7">
    <source>
        <dbReference type="ARBA" id="ARBA00023134"/>
    </source>
</evidence>
<evidence type="ECO:0000256" key="10">
    <source>
        <dbReference type="RuleBase" id="RU000520"/>
    </source>
</evidence>
<comment type="catalytic activity">
    <reaction evidence="8 10">
        <text>IMP + L-aspartate + GTP = N(6)-(1,2-dicarboxyethyl)-AMP + GDP + phosphate + 2 H(+)</text>
        <dbReference type="Rhea" id="RHEA:15753"/>
        <dbReference type="ChEBI" id="CHEBI:15378"/>
        <dbReference type="ChEBI" id="CHEBI:29991"/>
        <dbReference type="ChEBI" id="CHEBI:37565"/>
        <dbReference type="ChEBI" id="CHEBI:43474"/>
        <dbReference type="ChEBI" id="CHEBI:57567"/>
        <dbReference type="ChEBI" id="CHEBI:58053"/>
        <dbReference type="ChEBI" id="CHEBI:58189"/>
        <dbReference type="EC" id="6.3.4.4"/>
    </reaction>
</comment>
<evidence type="ECO:0000256" key="2">
    <source>
        <dbReference type="ARBA" id="ARBA00022598"/>
    </source>
</evidence>
<feature type="binding site" description="in other chain" evidence="8">
    <location>
        <begin position="12"/>
        <end position="15"/>
    </location>
    <ligand>
        <name>IMP</name>
        <dbReference type="ChEBI" id="CHEBI:58053"/>
        <note>ligand shared between dimeric partners</note>
    </ligand>
</feature>
<comment type="similarity">
    <text evidence="8 10">Belongs to the adenylosuccinate synthetase family.</text>
</comment>
<comment type="caution">
    <text evidence="11">The sequence shown here is derived from an EMBL/GenBank/DDBJ whole genome shotgun (WGS) entry which is preliminary data.</text>
</comment>
<keyword evidence="8" id="KW-0963">Cytoplasm</keyword>
<feature type="binding site" evidence="8">
    <location>
        <begin position="298"/>
        <end position="304"/>
    </location>
    <ligand>
        <name>substrate</name>
    </ligand>
</feature>
<comment type="subunit">
    <text evidence="1 8">Homodimer.</text>
</comment>
<comment type="function">
    <text evidence="8">Plays an important role in the de novo pathway of purine nucleotide biosynthesis. Catalyzes the first committed step in the biosynthesis of AMP from IMP.</text>
</comment>
<keyword evidence="12" id="KW-1185">Reference proteome</keyword>
<keyword evidence="4 8" id="KW-0547">Nucleotide-binding</keyword>
<proteinExistence type="inferred from homology"/>
<dbReference type="NCBIfam" id="TIGR00184">
    <property type="entry name" value="purA"/>
    <property type="match status" value="1"/>
</dbReference>
<keyword evidence="3 8" id="KW-0479">Metal-binding</keyword>
<dbReference type="NCBIfam" id="NF002223">
    <property type="entry name" value="PRK01117.1"/>
    <property type="match status" value="1"/>
</dbReference>
<dbReference type="InterPro" id="IPR018220">
    <property type="entry name" value="Adenylosuccin_syn_GTP-bd"/>
</dbReference>
<evidence type="ECO:0000313" key="12">
    <source>
        <dbReference type="Proteomes" id="UP001255246"/>
    </source>
</evidence>
<evidence type="ECO:0000256" key="8">
    <source>
        <dbReference type="HAMAP-Rule" id="MF_00011"/>
    </source>
</evidence>
<feature type="binding site" evidence="8">
    <location>
        <begin position="411"/>
        <end position="413"/>
    </location>
    <ligand>
        <name>GTP</name>
        <dbReference type="ChEBI" id="CHEBI:37565"/>
    </ligand>
</feature>
<feature type="binding site" evidence="8">
    <location>
        <begin position="330"/>
        <end position="332"/>
    </location>
    <ligand>
        <name>GTP</name>
        <dbReference type="ChEBI" id="CHEBI:37565"/>
    </ligand>
</feature>
<dbReference type="InterPro" id="IPR042111">
    <property type="entry name" value="Adenylosuccinate_synth_dom3"/>
</dbReference>
<dbReference type="EMBL" id="JAVRHR010000002">
    <property type="protein sequence ID" value="MDT0606978.1"/>
    <property type="molecule type" value="Genomic_DNA"/>
</dbReference>
<feature type="binding site" description="in other chain" evidence="8">
    <location>
        <position position="128"/>
    </location>
    <ligand>
        <name>IMP</name>
        <dbReference type="ChEBI" id="CHEBI:58053"/>
        <note>ligand shared between dimeric partners</note>
    </ligand>
</feature>
<feature type="binding site" evidence="8">
    <location>
        <position position="12"/>
    </location>
    <ligand>
        <name>Mg(2+)</name>
        <dbReference type="ChEBI" id="CHEBI:18420"/>
    </ligand>
</feature>
<dbReference type="PANTHER" id="PTHR11846">
    <property type="entry name" value="ADENYLOSUCCINATE SYNTHETASE"/>
    <property type="match status" value="1"/>
</dbReference>
<name>A0ABU3AAQ7_9FLAO</name>
<dbReference type="InterPro" id="IPR027417">
    <property type="entry name" value="P-loop_NTPase"/>
</dbReference>
<feature type="binding site" description="in other chain" evidence="8">
    <location>
        <position position="302"/>
    </location>
    <ligand>
        <name>IMP</name>
        <dbReference type="ChEBI" id="CHEBI:58053"/>
        <note>ligand shared between dimeric partners</note>
    </ligand>
</feature>
<evidence type="ECO:0000256" key="3">
    <source>
        <dbReference type="ARBA" id="ARBA00022723"/>
    </source>
</evidence>
<dbReference type="HAMAP" id="MF_00011">
    <property type="entry name" value="Adenylosucc_synth"/>
    <property type="match status" value="1"/>
</dbReference>
<dbReference type="Gene3D" id="3.90.170.10">
    <property type="entry name" value="Adenylosuccinate Synthetase, subunit A, domain 3"/>
    <property type="match status" value="1"/>
</dbReference>
<dbReference type="GO" id="GO:0004019">
    <property type="term" value="F:adenylosuccinate synthase activity"/>
    <property type="evidence" value="ECO:0007669"/>
    <property type="project" value="UniProtKB-EC"/>
</dbReference>
<dbReference type="SUPFAM" id="SSF52540">
    <property type="entry name" value="P-loop containing nucleoside triphosphate hydrolases"/>
    <property type="match status" value="1"/>
</dbReference>
<evidence type="ECO:0000256" key="6">
    <source>
        <dbReference type="ARBA" id="ARBA00022842"/>
    </source>
</evidence>
<dbReference type="PROSITE" id="PS00513">
    <property type="entry name" value="ADENYLOSUCCIN_SYN_2"/>
    <property type="match status" value="1"/>
</dbReference>
<dbReference type="Gene3D" id="3.40.440.10">
    <property type="entry name" value="Adenylosuccinate Synthetase, subunit A, domain 1"/>
    <property type="match status" value="1"/>
</dbReference>
<feature type="binding site" description="in other chain" evidence="8">
    <location>
        <begin position="37"/>
        <end position="40"/>
    </location>
    <ligand>
        <name>IMP</name>
        <dbReference type="ChEBI" id="CHEBI:58053"/>
        <note>ligand shared between dimeric partners</note>
    </ligand>
</feature>
<dbReference type="InterPro" id="IPR033128">
    <property type="entry name" value="Adenylosuccin_syn_Lys_AS"/>
</dbReference>